<evidence type="ECO:0000259" key="4">
    <source>
        <dbReference type="Pfam" id="PF08240"/>
    </source>
</evidence>
<evidence type="ECO:0000313" key="5">
    <source>
        <dbReference type="EMBL" id="GAG73064.1"/>
    </source>
</evidence>
<dbReference type="PROSITE" id="PS00059">
    <property type="entry name" value="ADH_ZINC"/>
    <property type="match status" value="1"/>
</dbReference>
<dbReference type="Gene3D" id="3.90.180.10">
    <property type="entry name" value="Medium-chain alcohol dehydrogenases, catalytic domain"/>
    <property type="match status" value="1"/>
</dbReference>
<dbReference type="InterPro" id="IPR002328">
    <property type="entry name" value="ADH_Zn_CS"/>
</dbReference>
<keyword evidence="3" id="KW-0560">Oxidoreductase</keyword>
<feature type="non-terminal residue" evidence="5">
    <location>
        <position position="95"/>
    </location>
</feature>
<dbReference type="GO" id="GO:0008270">
    <property type="term" value="F:zinc ion binding"/>
    <property type="evidence" value="ECO:0007669"/>
    <property type="project" value="InterPro"/>
</dbReference>
<organism evidence="5">
    <name type="scientific">marine sediment metagenome</name>
    <dbReference type="NCBI Taxonomy" id="412755"/>
    <lineage>
        <taxon>unclassified sequences</taxon>
        <taxon>metagenomes</taxon>
        <taxon>ecological metagenomes</taxon>
    </lineage>
</organism>
<reference evidence="5" key="1">
    <citation type="journal article" date="2014" name="Front. Microbiol.">
        <title>High frequency of phylogenetically diverse reductive dehalogenase-homologous genes in deep subseafloor sedimentary metagenomes.</title>
        <authorList>
            <person name="Kawai M."/>
            <person name="Futagami T."/>
            <person name="Toyoda A."/>
            <person name="Takaki Y."/>
            <person name="Nishi S."/>
            <person name="Hori S."/>
            <person name="Arai W."/>
            <person name="Tsubouchi T."/>
            <person name="Morono Y."/>
            <person name="Uchiyama I."/>
            <person name="Ito T."/>
            <person name="Fujiyama A."/>
            <person name="Inagaki F."/>
            <person name="Takami H."/>
        </authorList>
    </citation>
    <scope>NUCLEOTIDE SEQUENCE</scope>
    <source>
        <strain evidence="5">Expedition CK06-06</strain>
    </source>
</reference>
<dbReference type="AlphaFoldDB" id="X0ZUI8"/>
<dbReference type="SUPFAM" id="SSF50129">
    <property type="entry name" value="GroES-like"/>
    <property type="match status" value="1"/>
</dbReference>
<dbReference type="Pfam" id="PF08240">
    <property type="entry name" value="ADH_N"/>
    <property type="match status" value="1"/>
</dbReference>
<dbReference type="PANTHER" id="PTHR43401:SF2">
    <property type="entry name" value="L-THREONINE 3-DEHYDROGENASE"/>
    <property type="match status" value="1"/>
</dbReference>
<gene>
    <name evidence="5" type="ORF">S01H4_09098</name>
</gene>
<evidence type="ECO:0000256" key="3">
    <source>
        <dbReference type="ARBA" id="ARBA00023002"/>
    </source>
</evidence>
<proteinExistence type="predicted"/>
<dbReference type="EMBL" id="BART01003226">
    <property type="protein sequence ID" value="GAG73064.1"/>
    <property type="molecule type" value="Genomic_DNA"/>
</dbReference>
<evidence type="ECO:0000256" key="2">
    <source>
        <dbReference type="ARBA" id="ARBA00022833"/>
    </source>
</evidence>
<keyword evidence="1" id="KW-0479">Metal-binding</keyword>
<dbReference type="GO" id="GO:0016491">
    <property type="term" value="F:oxidoreductase activity"/>
    <property type="evidence" value="ECO:0007669"/>
    <property type="project" value="UniProtKB-KW"/>
</dbReference>
<comment type="caution">
    <text evidence="5">The sequence shown here is derived from an EMBL/GenBank/DDBJ whole genome shotgun (WGS) entry which is preliminary data.</text>
</comment>
<keyword evidence="2" id="KW-0862">Zinc</keyword>
<sequence length="95" mass="10428">MKAVYKSNRRKGIEIVELPVPEISKDEVLVKVKAAAICGTDIHLYEWNVWCENVNAKNPMVIGHEFCGEVVEVGPNVTKVKLGDLVAGETHIPCG</sequence>
<accession>X0ZUI8</accession>
<dbReference type="PANTHER" id="PTHR43401">
    <property type="entry name" value="L-THREONINE 3-DEHYDROGENASE"/>
    <property type="match status" value="1"/>
</dbReference>
<dbReference type="InterPro" id="IPR011032">
    <property type="entry name" value="GroES-like_sf"/>
</dbReference>
<feature type="domain" description="Alcohol dehydrogenase-like N-terminal" evidence="4">
    <location>
        <begin position="25"/>
        <end position="94"/>
    </location>
</feature>
<dbReference type="InterPro" id="IPR050129">
    <property type="entry name" value="Zn_alcohol_dh"/>
</dbReference>
<protein>
    <recommendedName>
        <fullName evidence="4">Alcohol dehydrogenase-like N-terminal domain-containing protein</fullName>
    </recommendedName>
</protein>
<dbReference type="InterPro" id="IPR013154">
    <property type="entry name" value="ADH-like_N"/>
</dbReference>
<evidence type="ECO:0000256" key="1">
    <source>
        <dbReference type="ARBA" id="ARBA00022723"/>
    </source>
</evidence>
<name>X0ZUI8_9ZZZZ</name>